<dbReference type="PROSITE" id="PS00143">
    <property type="entry name" value="INSULINASE"/>
    <property type="match status" value="1"/>
</dbReference>
<comment type="cofactor">
    <cofactor evidence="1">
        <name>Zn(2+)</name>
        <dbReference type="ChEBI" id="CHEBI:29105"/>
    </cofactor>
</comment>
<dbReference type="InterPro" id="IPR001431">
    <property type="entry name" value="Pept_M16_Zn_BS"/>
</dbReference>
<evidence type="ECO:0000256" key="3">
    <source>
        <dbReference type="ARBA" id="ARBA00007261"/>
    </source>
</evidence>
<evidence type="ECO:0000313" key="20">
    <source>
        <dbReference type="Proteomes" id="UP001139559"/>
    </source>
</evidence>
<evidence type="ECO:0000256" key="7">
    <source>
        <dbReference type="ARBA" id="ARBA00022723"/>
    </source>
</evidence>
<feature type="domain" description="Coenzyme PQQ synthesis protein F-like C-terminal lobe" evidence="18">
    <location>
        <begin position="745"/>
        <end position="844"/>
    </location>
</feature>
<dbReference type="FunFam" id="3.30.830.10:FF:000012">
    <property type="entry name" value="Protease 3"/>
    <property type="match status" value="1"/>
</dbReference>
<dbReference type="RefSeq" id="WP_248007788.1">
    <property type="nucleotide sequence ID" value="NZ_JAJHVV010000003.1"/>
</dbReference>
<keyword evidence="9" id="KW-0862">Zinc</keyword>
<dbReference type="Gene3D" id="3.30.830.10">
    <property type="entry name" value="Metalloenzyme, LuxS/M16 peptidase-like"/>
    <property type="match status" value="4"/>
</dbReference>
<keyword evidence="20" id="KW-1185">Reference proteome</keyword>
<evidence type="ECO:0000256" key="13">
    <source>
        <dbReference type="ARBA" id="ARBA00033450"/>
    </source>
</evidence>
<dbReference type="InterPro" id="IPR011765">
    <property type="entry name" value="Pept_M16_N"/>
</dbReference>
<evidence type="ECO:0000256" key="14">
    <source>
        <dbReference type="RuleBase" id="RU004447"/>
    </source>
</evidence>
<comment type="caution">
    <text evidence="19">The sequence shown here is derived from an EMBL/GenBank/DDBJ whole genome shotgun (WGS) entry which is preliminary data.</text>
</comment>
<dbReference type="SUPFAM" id="SSF63411">
    <property type="entry name" value="LuxS/MPP-like metallohydrolase"/>
    <property type="match status" value="4"/>
</dbReference>
<feature type="domain" description="Peptidase M16 C-terminal" evidence="16">
    <location>
        <begin position="182"/>
        <end position="360"/>
    </location>
</feature>
<evidence type="ECO:0000313" key="19">
    <source>
        <dbReference type="EMBL" id="MCK6262671.1"/>
    </source>
</evidence>
<organism evidence="19 20">
    <name type="scientific">Vibrio amylolyticus</name>
    <dbReference type="NCBI Taxonomy" id="2847292"/>
    <lineage>
        <taxon>Bacteria</taxon>
        <taxon>Pseudomonadati</taxon>
        <taxon>Pseudomonadota</taxon>
        <taxon>Gammaproteobacteria</taxon>
        <taxon>Vibrionales</taxon>
        <taxon>Vibrionaceae</taxon>
        <taxon>Vibrio</taxon>
    </lineage>
</organism>
<evidence type="ECO:0000256" key="8">
    <source>
        <dbReference type="ARBA" id="ARBA00022801"/>
    </source>
</evidence>
<evidence type="ECO:0000256" key="12">
    <source>
        <dbReference type="ARBA" id="ARBA00031184"/>
    </source>
</evidence>
<dbReference type="InterPro" id="IPR011249">
    <property type="entry name" value="Metalloenz_LuxS/M16"/>
</dbReference>
<dbReference type="Pfam" id="PF22456">
    <property type="entry name" value="PqqF-like_C_4"/>
    <property type="match status" value="1"/>
</dbReference>
<dbReference type="PANTHER" id="PTHR43690:SF18">
    <property type="entry name" value="INSULIN-DEGRADING ENZYME-RELATED"/>
    <property type="match status" value="1"/>
</dbReference>
<evidence type="ECO:0000259" key="18">
    <source>
        <dbReference type="Pfam" id="PF22456"/>
    </source>
</evidence>
<dbReference type="FunFam" id="3.30.830.10:FF:000005">
    <property type="entry name" value="nardilysin isoform X1"/>
    <property type="match status" value="1"/>
</dbReference>
<gene>
    <name evidence="19" type="ORF">KP803_05215</name>
</gene>
<sequence>MHLSPNDTNTYRYITLSNGLRVLLVHDQNAQKSAAALAVHVGHFDDPKNREGLAHFLEHMLFLGTEKFPKVGEFQSYISQHGGNNNAWTGTEHTCFFFDVAPNAFNQSLDRFSQFFTHPLFNPDALEKEREAVESEFKLKLLDDARRLYQVHKETVNPEHPFAKFSVGNLDTLSDNEDGSIREEIITFYQSHYSADLMTLTLVGNQSLDELESWATEKFSDVVNNHLSNKRISVPYAIESSTNIFVQVEPVKDIRKLTIAFPLANIDNYYQSKPLSYLAHLLGYEGEGSLMLSLKDQGLITSLSAGGGVNGNNYREFTISCSLTPEGLNNTDLIIQSIFHSIRMIESDGFDEWRYKEKQAVLESAFRFQEPTTPLDLASHLVMNMQHYAEEDVIYGDYMMSHYDEIFIRSLLDKFTVENARITLVAKEQYYDKIAKWYNTPYSVTPISPKKQQCYQSLLDDNILTLPPKNRFICYDLDPQEIEKHRDTPELIEEKDGFKLWHLQDSQFLVPKGVIYVAIDSPHSVASPTNIVKTRLCVEMFLDSLVKETYQAEIAGMSYNLYCHQGGVTLSISGFSQKQADLMEMILSQFAARQFNPERFDSIKQQLLRSWRNSSQDRPISQLFNAITGLLQPNNPPYSVLIEALETIDVDELSIFVNEILSELHVEMFVYGDWTKKASLALADTLKNALRVSNQSYEESLRPLIMLGNSGTFQKEVTCNQEDSAIVVYYQCDDTNPKSIALYSLANHLMSATFFHEIRTKQQLGYMVGTGNMPLNRHPGIVLYVQSPNAAPIDLISSIDEFLNAFYMVLLELNEYQWHSSKRGLWNQISTPDSTLRGRAQRLWVAIGNKDTEFNQRETVLEELKHLTRSDMIRFVVNELKPRTANRLIMHTQGNAHHEDETLNLGKEIGSTREFQLRPTDCNLG</sequence>
<dbReference type="InterPro" id="IPR054734">
    <property type="entry name" value="PqqF-like_C_4"/>
</dbReference>
<keyword evidence="10" id="KW-0482">Metalloprotease</keyword>
<feature type="domain" description="Peptidase M16 middle/third" evidence="17">
    <location>
        <begin position="366"/>
        <end position="643"/>
    </location>
</feature>
<dbReference type="InterPro" id="IPR007863">
    <property type="entry name" value="Peptidase_M16_C"/>
</dbReference>
<accession>A0A9X2BG97</accession>
<evidence type="ECO:0000256" key="5">
    <source>
        <dbReference type="ARBA" id="ARBA00017565"/>
    </source>
</evidence>
<dbReference type="EMBL" id="JAJHVV010000003">
    <property type="protein sequence ID" value="MCK6262671.1"/>
    <property type="molecule type" value="Genomic_DNA"/>
</dbReference>
<evidence type="ECO:0000256" key="2">
    <source>
        <dbReference type="ARBA" id="ARBA00002184"/>
    </source>
</evidence>
<comment type="similarity">
    <text evidence="3 14">Belongs to the peptidase M16 family.</text>
</comment>
<evidence type="ECO:0000256" key="6">
    <source>
        <dbReference type="ARBA" id="ARBA00022670"/>
    </source>
</evidence>
<evidence type="ECO:0000259" key="16">
    <source>
        <dbReference type="Pfam" id="PF05193"/>
    </source>
</evidence>
<dbReference type="GO" id="GO:0004222">
    <property type="term" value="F:metalloendopeptidase activity"/>
    <property type="evidence" value="ECO:0007669"/>
    <property type="project" value="UniProtKB-EC"/>
</dbReference>
<dbReference type="InterPro" id="IPR050626">
    <property type="entry name" value="Peptidase_M16"/>
</dbReference>
<reference evidence="19" key="1">
    <citation type="submission" date="2021-11" db="EMBL/GenBank/DDBJ databases">
        <title>Vibrio ZSDE26 sp. nov. and Vibrio ZSDZ34 sp. nov., isolated from coastal seawater in Qingdao.</title>
        <authorList>
            <person name="Zhang P."/>
        </authorList>
    </citation>
    <scope>NUCLEOTIDE SEQUENCE</scope>
    <source>
        <strain evidence="19">ZSDE26</strain>
    </source>
</reference>
<dbReference type="Pfam" id="PF05193">
    <property type="entry name" value="Peptidase_M16_C"/>
    <property type="match status" value="1"/>
</dbReference>
<dbReference type="Pfam" id="PF00675">
    <property type="entry name" value="Peptidase_M16"/>
    <property type="match status" value="1"/>
</dbReference>
<evidence type="ECO:0000256" key="1">
    <source>
        <dbReference type="ARBA" id="ARBA00001947"/>
    </source>
</evidence>
<keyword evidence="7" id="KW-0479">Metal-binding</keyword>
<evidence type="ECO:0000256" key="4">
    <source>
        <dbReference type="ARBA" id="ARBA00012449"/>
    </source>
</evidence>
<feature type="domain" description="Peptidase M16 N-terminal" evidence="15">
    <location>
        <begin position="21"/>
        <end position="158"/>
    </location>
</feature>
<keyword evidence="8" id="KW-0378">Hydrolase</keyword>
<proteinExistence type="inferred from homology"/>
<dbReference type="InterPro" id="IPR032632">
    <property type="entry name" value="Peptidase_M16_M"/>
</dbReference>
<evidence type="ECO:0000256" key="11">
    <source>
        <dbReference type="ARBA" id="ARBA00029597"/>
    </source>
</evidence>
<dbReference type="EC" id="3.4.24.55" evidence="4"/>
<dbReference type="PANTHER" id="PTHR43690">
    <property type="entry name" value="NARDILYSIN"/>
    <property type="match status" value="1"/>
</dbReference>
<keyword evidence="6" id="KW-0645">Protease</keyword>
<dbReference type="GO" id="GO:0005737">
    <property type="term" value="C:cytoplasm"/>
    <property type="evidence" value="ECO:0007669"/>
    <property type="project" value="UniProtKB-ARBA"/>
</dbReference>
<evidence type="ECO:0000256" key="10">
    <source>
        <dbReference type="ARBA" id="ARBA00023049"/>
    </source>
</evidence>
<evidence type="ECO:0000259" key="15">
    <source>
        <dbReference type="Pfam" id="PF00675"/>
    </source>
</evidence>
<evidence type="ECO:0000256" key="9">
    <source>
        <dbReference type="ARBA" id="ARBA00022833"/>
    </source>
</evidence>
<dbReference type="AlphaFoldDB" id="A0A9X2BG97"/>
<dbReference type="GO" id="GO:0006508">
    <property type="term" value="P:proteolysis"/>
    <property type="evidence" value="ECO:0007669"/>
    <property type="project" value="UniProtKB-KW"/>
</dbReference>
<dbReference type="Pfam" id="PF16187">
    <property type="entry name" value="Peptidase_M16_M"/>
    <property type="match status" value="1"/>
</dbReference>
<comment type="function">
    <text evidence="2">Endopeptidase that degrades small peptides of less than 7 kDa, such as glucagon and insulin.</text>
</comment>
<protein>
    <recommendedName>
        <fullName evidence="5">Protease 3</fullName>
        <ecNumber evidence="4">3.4.24.55</ecNumber>
    </recommendedName>
    <alternativeName>
        <fullName evidence="13">Pitrilysin</fullName>
    </alternativeName>
    <alternativeName>
        <fullName evidence="12">Protease III</fullName>
    </alternativeName>
    <alternativeName>
        <fullName evidence="11">Protease pi</fullName>
    </alternativeName>
</protein>
<dbReference type="Proteomes" id="UP001139559">
    <property type="component" value="Unassembled WGS sequence"/>
</dbReference>
<name>A0A9X2BG97_9VIBR</name>
<evidence type="ECO:0000259" key="17">
    <source>
        <dbReference type="Pfam" id="PF16187"/>
    </source>
</evidence>
<dbReference type="GO" id="GO:0046872">
    <property type="term" value="F:metal ion binding"/>
    <property type="evidence" value="ECO:0007669"/>
    <property type="project" value="UniProtKB-KW"/>
</dbReference>